<dbReference type="InterPro" id="IPR004089">
    <property type="entry name" value="MCPsignal_dom"/>
</dbReference>
<dbReference type="InterPro" id="IPR010910">
    <property type="entry name" value="Nitrate/nitrite_sensing_bac"/>
</dbReference>
<evidence type="ECO:0000259" key="8">
    <source>
        <dbReference type="PROSITE" id="PS50885"/>
    </source>
</evidence>
<dbReference type="PROSITE" id="PS50111">
    <property type="entry name" value="CHEMOTAXIS_TRANSDUC_2"/>
    <property type="match status" value="1"/>
</dbReference>
<proteinExistence type="inferred from homology"/>
<evidence type="ECO:0000313" key="11">
    <source>
        <dbReference type="Proteomes" id="UP001139646"/>
    </source>
</evidence>
<evidence type="ECO:0000256" key="6">
    <source>
        <dbReference type="SAM" id="Phobius"/>
    </source>
</evidence>
<comment type="caution">
    <text evidence="10">The sequence shown here is derived from an EMBL/GenBank/DDBJ whole genome shotgun (WGS) entry which is preliminary data.</text>
</comment>
<dbReference type="SUPFAM" id="SSF58104">
    <property type="entry name" value="Methyl-accepting chemotaxis protein (MCP) signaling domain"/>
    <property type="match status" value="1"/>
</dbReference>
<dbReference type="Pfam" id="PF08376">
    <property type="entry name" value="NIT"/>
    <property type="match status" value="1"/>
</dbReference>
<sequence length="659" mass="72411">MNISNLSFRKKIYALLTLPTLGFLWLSINAIFGNVTIKNEMSAIAPLTELSVVYSELVHELQKERGMTAGFLGSNGTKFGSKLKSRRQNTNQKRTKKDSFWSNTSFSDNRVLKLNSVIETSLQKLTAIRRQVDAQSISIGEALSYYTQLNKDLLSVAILNAETSSDALVTKETIAYFNFLQGKERAGIERAVLSNTFAEGKFGPGMFVKFVTLVSEQKTYFDNFVSFSNAKNIKFFTEQLENSAVKEVEKMRSIAYAKQNDFSIDAEYWFTKSTERIGQLKKIESQLSNEILALVKVKQNDAFNTMVFNIIASTLLIALALIISFYIINELTNRVKNLTAVLYKVRNDNDLSVRSSHEGESELGQISLSLNKTLHGFSSVIKDLSSSSMALASTSEETAQTCEYNSKSLFDQQSGIALIATAIEQLSATVKEVANSTQNTVASAKIADEKAKSGLSTTQKSYHSIEALAQEIDGLALQINSLHESSSNITSVVDVIKSVAEQTNLLALNAAIEAARAGEQGRGFAVVADEVRTLAQRTQESTSEIENFILSLQSDANSAYNVIETSQRKAAEAVENSKGVENILEEITHSVGDIFEMTDHIATAIEEQAEVTKDIAQNVVSIEEKSVETTTGANQILVTAREQARLAASLQDMASKFKV</sequence>
<dbReference type="InterPro" id="IPR013587">
    <property type="entry name" value="Nitrate/nitrite_sensing"/>
</dbReference>
<feature type="domain" description="NIT" evidence="9">
    <location>
        <begin position="52"/>
        <end position="298"/>
    </location>
</feature>
<evidence type="ECO:0000256" key="5">
    <source>
        <dbReference type="SAM" id="MobiDB-lite"/>
    </source>
</evidence>
<dbReference type="PRINTS" id="PR00260">
    <property type="entry name" value="CHEMTRNSDUCR"/>
</dbReference>
<dbReference type="Pfam" id="PF00015">
    <property type="entry name" value="MCPsignal"/>
    <property type="match status" value="1"/>
</dbReference>
<feature type="domain" description="Methyl-accepting transducer" evidence="7">
    <location>
        <begin position="387"/>
        <end position="623"/>
    </location>
</feature>
<evidence type="ECO:0000259" key="7">
    <source>
        <dbReference type="PROSITE" id="PS50111"/>
    </source>
</evidence>
<dbReference type="Gene3D" id="1.10.287.950">
    <property type="entry name" value="Methyl-accepting chemotaxis protein"/>
    <property type="match status" value="1"/>
</dbReference>
<dbReference type="InterPro" id="IPR003660">
    <property type="entry name" value="HAMP_dom"/>
</dbReference>
<evidence type="ECO:0000256" key="2">
    <source>
        <dbReference type="ARBA" id="ARBA00023224"/>
    </source>
</evidence>
<feature type="transmembrane region" description="Helical" evidence="6">
    <location>
        <begin position="306"/>
        <end position="328"/>
    </location>
</feature>
<dbReference type="CDD" id="cd11386">
    <property type="entry name" value="MCP_signal"/>
    <property type="match status" value="1"/>
</dbReference>
<evidence type="ECO:0000256" key="1">
    <source>
        <dbReference type="ARBA" id="ARBA00004370"/>
    </source>
</evidence>
<evidence type="ECO:0000313" key="10">
    <source>
        <dbReference type="EMBL" id="MCI2282177.1"/>
    </source>
</evidence>
<dbReference type="SMART" id="SM00283">
    <property type="entry name" value="MA"/>
    <property type="match status" value="1"/>
</dbReference>
<reference evidence="10" key="1">
    <citation type="submission" date="2022-01" db="EMBL/GenBank/DDBJ databases">
        <title>Colwellia maritima, isolated from seawater.</title>
        <authorList>
            <person name="Kristyanto S."/>
            <person name="Jung J."/>
            <person name="Jeon C.O."/>
        </authorList>
    </citation>
    <scope>NUCLEOTIDE SEQUENCE</scope>
    <source>
        <strain evidence="10">MSW7</strain>
    </source>
</reference>
<dbReference type="PANTHER" id="PTHR32089">
    <property type="entry name" value="METHYL-ACCEPTING CHEMOTAXIS PROTEIN MCPB"/>
    <property type="match status" value="1"/>
</dbReference>
<dbReference type="PANTHER" id="PTHR32089:SF120">
    <property type="entry name" value="METHYL-ACCEPTING CHEMOTAXIS PROTEIN TLPQ"/>
    <property type="match status" value="1"/>
</dbReference>
<dbReference type="RefSeq" id="WP_242282752.1">
    <property type="nucleotide sequence ID" value="NZ_JAKKSL010000001.1"/>
</dbReference>
<evidence type="ECO:0000259" key="9">
    <source>
        <dbReference type="PROSITE" id="PS50906"/>
    </source>
</evidence>
<comment type="similarity">
    <text evidence="3">Belongs to the methyl-accepting chemotaxis (MCP) protein family.</text>
</comment>
<gene>
    <name evidence="10" type="ORF">L3081_00650</name>
</gene>
<keyword evidence="6" id="KW-1133">Transmembrane helix</keyword>
<dbReference type="Proteomes" id="UP001139646">
    <property type="component" value="Unassembled WGS sequence"/>
</dbReference>
<dbReference type="PROSITE" id="PS50885">
    <property type="entry name" value="HAMP"/>
    <property type="match status" value="1"/>
</dbReference>
<organism evidence="10 11">
    <name type="scientific">Colwellia maritima</name>
    <dbReference type="NCBI Taxonomy" id="2912588"/>
    <lineage>
        <taxon>Bacteria</taxon>
        <taxon>Pseudomonadati</taxon>
        <taxon>Pseudomonadota</taxon>
        <taxon>Gammaproteobacteria</taxon>
        <taxon>Alteromonadales</taxon>
        <taxon>Colwelliaceae</taxon>
        <taxon>Colwellia</taxon>
    </lineage>
</organism>
<feature type="region of interest" description="Disordered" evidence="5">
    <location>
        <begin position="78"/>
        <end position="101"/>
    </location>
</feature>
<accession>A0ABS9WXG9</accession>
<dbReference type="PROSITE" id="PS50906">
    <property type="entry name" value="NIT"/>
    <property type="match status" value="1"/>
</dbReference>
<protein>
    <submittedName>
        <fullName evidence="10">Methyl-accepting chemotaxis protein</fullName>
    </submittedName>
</protein>
<feature type="transmembrane region" description="Helical" evidence="6">
    <location>
        <begin position="12"/>
        <end position="32"/>
    </location>
</feature>
<evidence type="ECO:0000256" key="3">
    <source>
        <dbReference type="ARBA" id="ARBA00029447"/>
    </source>
</evidence>
<keyword evidence="2 4" id="KW-0807">Transducer</keyword>
<comment type="subcellular location">
    <subcellularLocation>
        <location evidence="1">Membrane</location>
    </subcellularLocation>
</comment>
<keyword evidence="6" id="KW-0472">Membrane</keyword>
<evidence type="ECO:0000256" key="4">
    <source>
        <dbReference type="PROSITE-ProRule" id="PRU00284"/>
    </source>
</evidence>
<keyword evidence="6" id="KW-0812">Transmembrane</keyword>
<keyword evidence="11" id="KW-1185">Reference proteome</keyword>
<name>A0ABS9WXG9_9GAMM</name>
<dbReference type="EMBL" id="JAKKSL010000001">
    <property type="protein sequence ID" value="MCI2282177.1"/>
    <property type="molecule type" value="Genomic_DNA"/>
</dbReference>
<feature type="domain" description="HAMP" evidence="8">
    <location>
        <begin position="329"/>
        <end position="382"/>
    </location>
</feature>
<dbReference type="InterPro" id="IPR004090">
    <property type="entry name" value="Chemotax_Me-accpt_rcpt"/>
</dbReference>